<dbReference type="NCBIfam" id="TIGR03156">
    <property type="entry name" value="GTP_HflX"/>
    <property type="match status" value="1"/>
</dbReference>
<feature type="binding site" evidence="8">
    <location>
        <position position="178"/>
    </location>
    <ligand>
        <name>Mg(2+)</name>
        <dbReference type="ChEBI" id="CHEBI:18420"/>
    </ligand>
</feature>
<dbReference type="PANTHER" id="PTHR10229">
    <property type="entry name" value="GTP-BINDING PROTEIN HFLX"/>
    <property type="match status" value="1"/>
</dbReference>
<keyword evidence="3 6" id="KW-0547">Nucleotide-binding</keyword>
<dbReference type="AlphaFoldDB" id="G4WVY6"/>
<evidence type="ECO:0000256" key="2">
    <source>
        <dbReference type="ARBA" id="ARBA00022723"/>
    </source>
</evidence>
<feature type="region of interest" description="Disordered" evidence="9">
    <location>
        <begin position="1"/>
        <end position="23"/>
    </location>
</feature>
<dbReference type="Gene3D" id="3.40.50.11060">
    <property type="entry name" value="GTPase HflX, N-terminal domain"/>
    <property type="match status" value="1"/>
</dbReference>
<dbReference type="GO" id="GO:0043022">
    <property type="term" value="F:ribosome binding"/>
    <property type="evidence" value="ECO:0007669"/>
    <property type="project" value="TreeGrafter"/>
</dbReference>
<evidence type="ECO:0000256" key="4">
    <source>
        <dbReference type="ARBA" id="ARBA00022842"/>
    </source>
</evidence>
<dbReference type="GO" id="GO:0005737">
    <property type="term" value="C:cytoplasm"/>
    <property type="evidence" value="ECO:0007669"/>
    <property type="project" value="UniProtKB-SubCell"/>
</dbReference>
<feature type="binding site" evidence="7">
    <location>
        <begin position="228"/>
        <end position="231"/>
    </location>
    <ligand>
        <name>GTP</name>
        <dbReference type="ChEBI" id="CHEBI:37565"/>
    </ligand>
</feature>
<comment type="subunit">
    <text evidence="6">Monomer. Associates with the 50S ribosomal subunit.</text>
</comment>
<gene>
    <name evidence="6" type="primary">hflX</name>
</gene>
<keyword evidence="2 8" id="KW-0479">Metal-binding</keyword>
<dbReference type="InterPro" id="IPR025121">
    <property type="entry name" value="GTPase_HflX_N"/>
</dbReference>
<dbReference type="Gene3D" id="3.40.50.300">
    <property type="entry name" value="P-loop containing nucleotide triphosphate hydrolases"/>
    <property type="match status" value="1"/>
</dbReference>
<feature type="binding site" evidence="7">
    <location>
        <begin position="171"/>
        <end position="178"/>
    </location>
    <ligand>
        <name>GTP</name>
        <dbReference type="ChEBI" id="CHEBI:37565"/>
    </ligand>
</feature>
<dbReference type="InterPro" id="IPR032305">
    <property type="entry name" value="GTP-bd_M"/>
</dbReference>
<dbReference type="GO" id="GO:0003924">
    <property type="term" value="F:GTPase activity"/>
    <property type="evidence" value="ECO:0007669"/>
    <property type="project" value="UniProtKB-UniRule"/>
</dbReference>
<sequence length="394" mass="44701">METAGGQVAEAHSQKKESPDPATFVGKGKALELAEQVLKHRVQTLVFDDELKPVQQRNLEEITGVKVVDRTRLILDIFAQRARTREGILQVELAQLDYLLPRITERFGRFEQQVGGIGTRGPGERKLEVDRRRIRDRIAHLKSLIDRIREERRLQRHPRRSIPVPQVALVGYTNAGKSTLLNALLRSSSGAPKAPHHHAYADDKLFTTLDPITRRVRLLSGRTILFSDTVGFIRKLPTQLVAAFRATLEEVAEADLLLLVVDASDPDWAGQLQTVEQVLKALQVDQLPRLTAYNKMDCLSPSERALFQRRDGVLISAVSGHRMESLLKAVEERLAHQWVEHEFLFSYQEGDRIARVREHMDVISLKSTEEGIRVRVRTHPVTLAQWLKSHTAKP</sequence>
<proteinExistence type="inferred from homology"/>
<dbReference type="SUPFAM" id="SSF52540">
    <property type="entry name" value="P-loop containing nucleoside triphosphate hydrolases"/>
    <property type="match status" value="1"/>
</dbReference>
<dbReference type="InterPro" id="IPR006073">
    <property type="entry name" value="GTP-bd"/>
</dbReference>
<evidence type="ECO:0000256" key="8">
    <source>
        <dbReference type="PIRSR" id="PIRSR006809-2"/>
    </source>
</evidence>
<dbReference type="PIRSF" id="PIRSF006809">
    <property type="entry name" value="GTP-binding_hflX_prd"/>
    <property type="match status" value="1"/>
</dbReference>
<dbReference type="PROSITE" id="PS51705">
    <property type="entry name" value="G_HFLX"/>
    <property type="match status" value="1"/>
</dbReference>
<comment type="subcellular location">
    <subcellularLocation>
        <location evidence="6">Cytoplasm</location>
    </subcellularLocation>
    <text evidence="6">May associate with membranes.</text>
</comment>
<name>G4WVY6_9BACT</name>
<dbReference type="Gene3D" id="6.10.250.2860">
    <property type="match status" value="1"/>
</dbReference>
<evidence type="ECO:0000256" key="7">
    <source>
        <dbReference type="PIRSR" id="PIRSR006809-1"/>
    </source>
</evidence>
<dbReference type="EMBL" id="JF429416">
    <property type="protein sequence ID" value="AEQ20588.1"/>
    <property type="molecule type" value="Genomic_DNA"/>
</dbReference>
<reference evidence="11" key="1">
    <citation type="journal article" date="2004" name="Appl. Environ. Microbiol.">
        <title>Long-chain N-acyltyrosine synthases from environmental DNA.</title>
        <authorList>
            <person name="Brady S.F."/>
            <person name="Chao C.J."/>
            <person name="Clardy J."/>
        </authorList>
    </citation>
    <scope>NUCLEOTIDE SEQUENCE</scope>
</reference>
<comment type="cofactor">
    <cofactor evidence="8">
        <name>Mg(2+)</name>
        <dbReference type="ChEBI" id="CHEBI:18420"/>
    </cofactor>
</comment>
<accession>G4WVY6</accession>
<organism evidence="11">
    <name type="scientific">uncultured bacterium CSLF42</name>
    <dbReference type="NCBI Taxonomy" id="1091574"/>
    <lineage>
        <taxon>Bacteria</taxon>
        <taxon>environmental samples</taxon>
    </lineage>
</organism>
<protein>
    <recommendedName>
        <fullName evidence="6">GTPase HflX</fullName>
    </recommendedName>
    <alternativeName>
        <fullName evidence="6">GTP-binding protein HflX</fullName>
    </alternativeName>
</protein>
<feature type="binding site" evidence="7">
    <location>
        <begin position="294"/>
        <end position="297"/>
    </location>
    <ligand>
        <name>GTP</name>
        <dbReference type="ChEBI" id="CHEBI:37565"/>
    </ligand>
</feature>
<dbReference type="PRINTS" id="PR00326">
    <property type="entry name" value="GTP1OBG"/>
</dbReference>
<dbReference type="CDD" id="cd01878">
    <property type="entry name" value="HflX"/>
    <property type="match status" value="1"/>
</dbReference>
<keyword evidence="4 8" id="KW-0460">Magnesium</keyword>
<dbReference type="InterPro" id="IPR027417">
    <property type="entry name" value="P-loop_NTPase"/>
</dbReference>
<feature type="domain" description="Hflx-type G" evidence="10">
    <location>
        <begin position="165"/>
        <end position="338"/>
    </location>
</feature>
<reference evidence="11" key="2">
    <citation type="journal article" date="2011" name="J. Bacteriol.">
        <title>Long-chain N-acyl amino acid synthases are linked to the putative PEP-CTERM/exosortase protein-sorting system in Gram-negative bacteria.</title>
        <authorList>
            <person name="Craig J.W."/>
            <person name="Cherry M.A."/>
            <person name="Brady S.F."/>
        </authorList>
    </citation>
    <scope>NUCLEOTIDE SEQUENCE</scope>
</reference>
<evidence type="ECO:0000256" key="9">
    <source>
        <dbReference type="SAM" id="MobiDB-lite"/>
    </source>
</evidence>
<evidence type="ECO:0000256" key="1">
    <source>
        <dbReference type="ARBA" id="ARBA00022490"/>
    </source>
</evidence>
<keyword evidence="1 6" id="KW-0963">Cytoplasm</keyword>
<evidence type="ECO:0000256" key="6">
    <source>
        <dbReference type="HAMAP-Rule" id="MF_00900"/>
    </source>
</evidence>
<evidence type="ECO:0000256" key="3">
    <source>
        <dbReference type="ARBA" id="ARBA00022741"/>
    </source>
</evidence>
<dbReference type="InterPro" id="IPR030394">
    <property type="entry name" value="G_HFLX_dom"/>
</dbReference>
<dbReference type="PANTHER" id="PTHR10229:SF0">
    <property type="entry name" value="GTP-BINDING PROTEIN 6-RELATED"/>
    <property type="match status" value="1"/>
</dbReference>
<keyword evidence="5 6" id="KW-0342">GTP-binding</keyword>
<dbReference type="Pfam" id="PF13167">
    <property type="entry name" value="GTP-bdg_N"/>
    <property type="match status" value="1"/>
</dbReference>
<dbReference type="FunFam" id="3.40.50.11060:FF:000001">
    <property type="entry name" value="GTPase HflX"/>
    <property type="match status" value="1"/>
</dbReference>
<evidence type="ECO:0000259" key="10">
    <source>
        <dbReference type="PROSITE" id="PS51705"/>
    </source>
</evidence>
<dbReference type="GO" id="GO:0005525">
    <property type="term" value="F:GTP binding"/>
    <property type="evidence" value="ECO:0007669"/>
    <property type="project" value="UniProtKB-UniRule"/>
</dbReference>
<feature type="binding site" evidence="7">
    <location>
        <begin position="206"/>
        <end position="210"/>
    </location>
    <ligand>
        <name>GTP</name>
        <dbReference type="ChEBI" id="CHEBI:37565"/>
    </ligand>
</feature>
<comment type="similarity">
    <text evidence="6">Belongs to the TRAFAC class OBG-HflX-like GTPase superfamily. HflX GTPase family.</text>
</comment>
<evidence type="ECO:0000313" key="11">
    <source>
        <dbReference type="EMBL" id="AEQ20588.1"/>
    </source>
</evidence>
<comment type="function">
    <text evidence="6">GTPase that associates with the 50S ribosomal subunit and may have a role during protein synthesis or ribosome biogenesis.</text>
</comment>
<dbReference type="Pfam" id="PF16360">
    <property type="entry name" value="GTP-bdg_M"/>
    <property type="match status" value="1"/>
</dbReference>
<evidence type="ECO:0000256" key="5">
    <source>
        <dbReference type="ARBA" id="ARBA00023134"/>
    </source>
</evidence>
<dbReference type="HAMAP" id="MF_00900">
    <property type="entry name" value="GTPase_HflX"/>
    <property type="match status" value="1"/>
</dbReference>
<feature type="binding site" evidence="8">
    <location>
        <position position="208"/>
    </location>
    <ligand>
        <name>Mg(2+)</name>
        <dbReference type="ChEBI" id="CHEBI:18420"/>
    </ligand>
</feature>
<dbReference type="InterPro" id="IPR016496">
    <property type="entry name" value="GTPase_HflX"/>
</dbReference>
<dbReference type="InterPro" id="IPR042108">
    <property type="entry name" value="GTPase_HflX_N_sf"/>
</dbReference>
<dbReference type="GO" id="GO:0046872">
    <property type="term" value="F:metal ion binding"/>
    <property type="evidence" value="ECO:0007669"/>
    <property type="project" value="UniProtKB-KW"/>
</dbReference>
<dbReference type="Pfam" id="PF01926">
    <property type="entry name" value="MMR_HSR1"/>
    <property type="match status" value="1"/>
</dbReference>